<organism evidence="2 3">
    <name type="scientific">Paludisphaera borealis</name>
    <dbReference type="NCBI Taxonomy" id="1387353"/>
    <lineage>
        <taxon>Bacteria</taxon>
        <taxon>Pseudomonadati</taxon>
        <taxon>Planctomycetota</taxon>
        <taxon>Planctomycetia</taxon>
        <taxon>Isosphaerales</taxon>
        <taxon>Isosphaeraceae</taxon>
        <taxon>Paludisphaera</taxon>
    </lineage>
</organism>
<keyword evidence="1" id="KW-0812">Transmembrane</keyword>
<evidence type="ECO:0000313" key="2">
    <source>
        <dbReference type="EMBL" id="APW64212.1"/>
    </source>
</evidence>
<dbReference type="STRING" id="1387353.BSF38_05804"/>
<feature type="transmembrane region" description="Helical" evidence="1">
    <location>
        <begin position="6"/>
        <end position="28"/>
    </location>
</feature>
<evidence type="ECO:0000313" key="3">
    <source>
        <dbReference type="Proteomes" id="UP000186309"/>
    </source>
</evidence>
<keyword evidence="1" id="KW-1133">Transmembrane helix</keyword>
<dbReference type="OrthoDB" id="122197at2"/>
<dbReference type="AlphaFoldDB" id="A0A1U7CZ23"/>
<gene>
    <name evidence="2" type="ORF">BSF38_05804</name>
</gene>
<dbReference type="KEGG" id="pbor:BSF38_05804"/>
<keyword evidence="1" id="KW-0472">Membrane</keyword>
<dbReference type="RefSeq" id="WP_076350479.1">
    <property type="nucleotide sequence ID" value="NZ_CP019082.1"/>
</dbReference>
<dbReference type="Proteomes" id="UP000186309">
    <property type="component" value="Chromosome"/>
</dbReference>
<feature type="transmembrane region" description="Helical" evidence="1">
    <location>
        <begin position="130"/>
        <end position="149"/>
    </location>
</feature>
<sequence length="160" mass="17401">MSTFTLIHVAISLAAIVSGFIVVFGMIAGKRFDRWTAFFLATTVATSITGFMFPIHGMTPGLALGLISLLVLTPVIYARYSRRLTGVWRRVYVVGAVFAFYLNFLVLIVQSFQKVPALKSLAPNQTEPPFVAAQLVAMAAFVVLGALAAKRFREQPVTAS</sequence>
<accession>A0A1U7CZ23</accession>
<feature type="transmembrane region" description="Helical" evidence="1">
    <location>
        <begin position="35"/>
        <end position="55"/>
    </location>
</feature>
<dbReference type="EMBL" id="CP019082">
    <property type="protein sequence ID" value="APW64212.1"/>
    <property type="molecule type" value="Genomic_DNA"/>
</dbReference>
<evidence type="ECO:0008006" key="4">
    <source>
        <dbReference type="Google" id="ProtNLM"/>
    </source>
</evidence>
<protein>
    <recommendedName>
        <fullName evidence="4">DUF2306 domain-containing protein</fullName>
    </recommendedName>
</protein>
<feature type="transmembrane region" description="Helical" evidence="1">
    <location>
        <begin position="91"/>
        <end position="110"/>
    </location>
</feature>
<name>A0A1U7CZ23_9BACT</name>
<feature type="transmembrane region" description="Helical" evidence="1">
    <location>
        <begin position="61"/>
        <end position="79"/>
    </location>
</feature>
<reference evidence="3" key="1">
    <citation type="submission" date="2016-12" db="EMBL/GenBank/DDBJ databases">
        <title>Comparative genomics of four Isosphaeraceae planctomycetes: a common pool of plasmids and glycoside hydrolase genes.</title>
        <authorList>
            <person name="Ivanova A."/>
        </authorList>
    </citation>
    <scope>NUCLEOTIDE SEQUENCE [LARGE SCALE GENOMIC DNA]</scope>
    <source>
        <strain evidence="3">PX4</strain>
    </source>
</reference>
<proteinExistence type="predicted"/>
<keyword evidence="3" id="KW-1185">Reference proteome</keyword>
<evidence type="ECO:0000256" key="1">
    <source>
        <dbReference type="SAM" id="Phobius"/>
    </source>
</evidence>